<dbReference type="RefSeq" id="WP_090664776.1">
    <property type="nucleotide sequence ID" value="NZ_FMZX01000021.1"/>
</dbReference>
<evidence type="ECO:0008006" key="8">
    <source>
        <dbReference type="Google" id="ProtNLM"/>
    </source>
</evidence>
<reference evidence="6 7" key="1">
    <citation type="submission" date="2016-10" db="EMBL/GenBank/DDBJ databases">
        <authorList>
            <person name="de Groot N.N."/>
        </authorList>
    </citation>
    <scope>NUCLEOTIDE SEQUENCE [LARGE SCALE GENOMIC DNA]</scope>
    <source>
        <strain evidence="6 7">CPCC 100156</strain>
    </source>
</reference>
<sequence length="1749" mass="191553">MEIEKSLQVDAIRTRAQMQDRLVDVASADAYMRDPALQERVRQVWRGEDRGGGSASELFVEGIFPAADSGASIDDLVRDGSFAPALRKQLAGVDGSMTGRPLYQHQRDAIELAQRPGPSRPVVVVRAGTGMGKTEAFLLPLLNDLHSRPRTGRAEGVRAIVLYPMNALVNDQVERLHGWMKGQNACRLFHFTSETPEDPRTADKVNYPPFDRSRVRTRKEARENPPDVLVTNYSMLEYMLIRPQDAPFFGRDLSVIVLDEMHLYSGTLAAEIALLLRRVLLRCGLRHEDVMWLGASATLGGDLKEFSAALFSRSAADVHVLEGQKTRPQLKETVAPAAAPTPVDVPDILPTTPFLDEGGLVEDPGLAARVAEEGRALAGPGALDAAAHQTRPANALAEILARAPLMHRLQDELWRASTGGDIVPLGRLSSALWGRSDTETRGATERLLRLGARARWSANELPLFPHKIHFLVRSPVAPMTCVNPDCTHASSYRLPGAGPVLSSRHEVCPACSTQTLPLARCRSCGDWFMAAFYNSGDNRFRPARDWREDDDRLEDDDDEAASTVRFLRPADPADPAWEPYQLADGRRETLMPHAKLRTHQACPTCEDGKFALVQLGDTAGLGMAAETMLASMPPWAGADRAWRPADGRRLIAFNDSRPSAARLGPTLTATHEIQMGRAMIADCLQGASLSDAKLARLRKHERRLLEELEETEGSERTIIEQELAACRADMRGASAGGTMRFWSTQLKAHPLTAQFFDREKGQFHKSVDWTQGEWETNRDNVRQRVDTILAREFAVAVPSILSLETTGLAEVVFPGLEELSFPDRLAGLMPNEAACEALAGAWPGVLAGLCDTVRMNRCVTFGDGEMDRSASYYPVGVWMSLAAPGPSMSSFLPGRPGETRRTRFATAVLRAAGIEPDAAAALALPLLEAAFAQLAGCARDSALPWLEFGERGVGRSVVDAFRVRFFELGLRAPQEVHRCPRTGAVWPRAVLGCAPIRGSQGGLSKVGQDELDRHPRLARARHAYRNDQAFRIGLWADEHSAQLSPEENRRLQELFSKGIRNILSATTTMEVGIDIGGLCGVLMANMPPGLANYLQRGGRAGRRTDGASIVCTFARRRPYDQAAFDDFQSFFRRELRRANVMLEREGIARRHLQAMLLGEFFQAIRPLDAKAGAMDAFGKIGAFCGVPRPPYLEEGAIGPVEIQPATPIPIGMRRPEPWWDRGAEPDLASEFVHFVEHLAAEGGEIRRRAALLAAGTGFERQAADWRTFADGVVERFSVSVGEWKADFRRVVDQWRAEGASGTSSAKFRMNALARQARELREATVVEELGNRKFLPRYGFPIGLNSLVVNVGKEGANRFKLQRDGTVAVAEYVPGSVVIVGGQFVRSQGVQRAWGSDQDDMVGVTLWRHQCDDGHSKCLTVLEAPDDRCGVDGCSARMRKWPERLLVPRYGYATAASDAPSWFGQRQRVGAVELIINHAAGRSTMSEHDYGGLPGLDASFLENVELVAANAGRGDLGFALCTACGYADSEEMAKGEGAKKLPSGFERHVPLYRASGKPCSGAIGQASVLRNVTFAARQFTDLVRFEFTDVSGTDPVSLTTLGHALAQAGAEMLELDQREIRMAVDPIATGRWVVRVFDAVGHGGGHMAEMFRRSKEWLAATHRVLRRSDAHHEICRTACITCVLSSVSQDDARDGMLDRRAALRVLEGAGSPRLYSLRAEAVAPQPSGPAQPDMLAALQRRKGAAVSRRR</sequence>
<evidence type="ECO:0000256" key="2">
    <source>
        <dbReference type="ARBA" id="ARBA00022840"/>
    </source>
</evidence>
<dbReference type="GO" id="GO:0006289">
    <property type="term" value="P:nucleotide-excision repair"/>
    <property type="evidence" value="ECO:0007669"/>
    <property type="project" value="TreeGrafter"/>
</dbReference>
<organism evidence="6 7">
    <name type="scientific">Belnapia rosea</name>
    <dbReference type="NCBI Taxonomy" id="938405"/>
    <lineage>
        <taxon>Bacteria</taxon>
        <taxon>Pseudomonadati</taxon>
        <taxon>Pseudomonadota</taxon>
        <taxon>Alphaproteobacteria</taxon>
        <taxon>Acetobacterales</taxon>
        <taxon>Roseomonadaceae</taxon>
        <taxon>Belnapia</taxon>
    </lineage>
</organism>
<feature type="domain" description="Helicase ATP-binding" evidence="4">
    <location>
        <begin position="114"/>
        <end position="317"/>
    </location>
</feature>
<dbReference type="InterPro" id="IPR014001">
    <property type="entry name" value="Helicase_ATP-bd"/>
</dbReference>
<dbReference type="PANTHER" id="PTHR47957">
    <property type="entry name" value="ATP-DEPENDENT HELICASE HRQ1"/>
    <property type="match status" value="1"/>
</dbReference>
<dbReference type="Pfam" id="PF00270">
    <property type="entry name" value="DEAD"/>
    <property type="match status" value="1"/>
</dbReference>
<keyword evidence="2" id="KW-0067">ATP-binding</keyword>
<dbReference type="InterPro" id="IPR001650">
    <property type="entry name" value="Helicase_C-like"/>
</dbReference>
<feature type="region of interest" description="Disordered" evidence="3">
    <location>
        <begin position="1722"/>
        <end position="1749"/>
    </location>
</feature>
<evidence type="ECO:0000313" key="6">
    <source>
        <dbReference type="EMBL" id="SDE18091.1"/>
    </source>
</evidence>
<evidence type="ECO:0000256" key="3">
    <source>
        <dbReference type="SAM" id="MobiDB-lite"/>
    </source>
</evidence>
<feature type="compositionally biased region" description="Basic residues" evidence="3">
    <location>
        <begin position="1738"/>
        <end position="1749"/>
    </location>
</feature>
<accession>A0A1G7ATH9</accession>
<feature type="domain" description="Helicase C-terminal" evidence="5">
    <location>
        <begin position="971"/>
        <end position="1146"/>
    </location>
</feature>
<dbReference type="GO" id="GO:0003676">
    <property type="term" value="F:nucleic acid binding"/>
    <property type="evidence" value="ECO:0007669"/>
    <property type="project" value="InterPro"/>
</dbReference>
<dbReference type="InterPro" id="IPR011545">
    <property type="entry name" value="DEAD/DEAH_box_helicase_dom"/>
</dbReference>
<name>A0A1G7ATH9_9PROT</name>
<protein>
    <recommendedName>
        <fullName evidence="8">DEAD/DEAH box helicase</fullName>
    </recommendedName>
</protein>
<dbReference type="GO" id="GO:0036297">
    <property type="term" value="P:interstrand cross-link repair"/>
    <property type="evidence" value="ECO:0007669"/>
    <property type="project" value="TreeGrafter"/>
</dbReference>
<proteinExistence type="predicted"/>
<evidence type="ECO:0000259" key="4">
    <source>
        <dbReference type="PROSITE" id="PS51192"/>
    </source>
</evidence>
<keyword evidence="1" id="KW-0547">Nucleotide-binding</keyword>
<dbReference type="Pfam" id="PF00271">
    <property type="entry name" value="Helicase_C"/>
    <property type="match status" value="1"/>
</dbReference>
<dbReference type="Proteomes" id="UP000198925">
    <property type="component" value="Unassembled WGS sequence"/>
</dbReference>
<dbReference type="InterPro" id="IPR027417">
    <property type="entry name" value="P-loop_NTPase"/>
</dbReference>
<dbReference type="PROSITE" id="PS51194">
    <property type="entry name" value="HELICASE_CTER"/>
    <property type="match status" value="1"/>
</dbReference>
<gene>
    <name evidence="6" type="ORF">SAMN04487779_102135</name>
</gene>
<dbReference type="Gene3D" id="3.40.50.300">
    <property type="entry name" value="P-loop containing nucleotide triphosphate hydrolases"/>
    <property type="match status" value="2"/>
</dbReference>
<dbReference type="PROSITE" id="PS51192">
    <property type="entry name" value="HELICASE_ATP_BIND_1"/>
    <property type="match status" value="1"/>
</dbReference>
<dbReference type="Pfam" id="PF09369">
    <property type="entry name" value="MZB"/>
    <property type="match status" value="1"/>
</dbReference>
<dbReference type="SMART" id="SM00487">
    <property type="entry name" value="DEXDc"/>
    <property type="match status" value="1"/>
</dbReference>
<evidence type="ECO:0000259" key="5">
    <source>
        <dbReference type="PROSITE" id="PS51194"/>
    </source>
</evidence>
<dbReference type="PANTHER" id="PTHR47957:SF3">
    <property type="entry name" value="ATP-DEPENDENT HELICASE HRQ1"/>
    <property type="match status" value="1"/>
</dbReference>
<dbReference type="EMBL" id="FMZX01000021">
    <property type="protein sequence ID" value="SDE18091.1"/>
    <property type="molecule type" value="Genomic_DNA"/>
</dbReference>
<keyword evidence="7" id="KW-1185">Reference proteome</keyword>
<evidence type="ECO:0000256" key="1">
    <source>
        <dbReference type="ARBA" id="ARBA00022741"/>
    </source>
</evidence>
<dbReference type="SMART" id="SM00490">
    <property type="entry name" value="HELICc"/>
    <property type="match status" value="1"/>
</dbReference>
<evidence type="ECO:0000313" key="7">
    <source>
        <dbReference type="Proteomes" id="UP000198925"/>
    </source>
</evidence>
<dbReference type="SUPFAM" id="SSF52540">
    <property type="entry name" value="P-loop containing nucleoside triphosphate hydrolases"/>
    <property type="match status" value="2"/>
</dbReference>
<dbReference type="GO" id="GO:0005524">
    <property type="term" value="F:ATP binding"/>
    <property type="evidence" value="ECO:0007669"/>
    <property type="project" value="UniProtKB-KW"/>
</dbReference>
<dbReference type="InterPro" id="IPR018973">
    <property type="entry name" value="MZB"/>
</dbReference>
<dbReference type="GO" id="GO:0043138">
    <property type="term" value="F:3'-5' DNA helicase activity"/>
    <property type="evidence" value="ECO:0007669"/>
    <property type="project" value="TreeGrafter"/>
</dbReference>